<organism evidence="1">
    <name type="scientific">uncultured Chloroflexia bacterium</name>
    <dbReference type="NCBI Taxonomy" id="1672391"/>
    <lineage>
        <taxon>Bacteria</taxon>
        <taxon>Bacillati</taxon>
        <taxon>Chloroflexota</taxon>
        <taxon>Chloroflexia</taxon>
        <taxon>environmental samples</taxon>
    </lineage>
</organism>
<dbReference type="EMBL" id="CADCTK010000080">
    <property type="protein sequence ID" value="CAA9216567.1"/>
    <property type="molecule type" value="Genomic_DNA"/>
</dbReference>
<sequence>RPARRSPSSSCRSCCRQQDGNTCGIVA</sequence>
<protein>
    <submittedName>
        <fullName evidence="1">Uncharacterized protein</fullName>
    </submittedName>
</protein>
<proteinExistence type="predicted"/>
<evidence type="ECO:0000313" key="1">
    <source>
        <dbReference type="EMBL" id="CAA9216567.1"/>
    </source>
</evidence>
<gene>
    <name evidence="1" type="ORF">AVDCRST_MAG26-336</name>
</gene>
<accession>A0A6J4H8F6</accession>
<dbReference type="AlphaFoldDB" id="A0A6J4H8F6"/>
<feature type="non-terminal residue" evidence="1">
    <location>
        <position position="1"/>
    </location>
</feature>
<name>A0A6J4H8F6_9CHLR</name>
<reference evidence="1" key="1">
    <citation type="submission" date="2020-02" db="EMBL/GenBank/DDBJ databases">
        <authorList>
            <person name="Meier V. D."/>
        </authorList>
    </citation>
    <scope>NUCLEOTIDE SEQUENCE</scope>
    <source>
        <strain evidence="1">AVDCRST_MAG26</strain>
    </source>
</reference>
<feature type="non-terminal residue" evidence="1">
    <location>
        <position position="27"/>
    </location>
</feature>